<feature type="region of interest" description="Disordered" evidence="1">
    <location>
        <begin position="85"/>
        <end position="107"/>
    </location>
</feature>
<name>A0A420J9N4_9PEZI</name>
<dbReference type="EMBL" id="MCBQ01001260">
    <property type="protein sequence ID" value="RKF83513.1"/>
    <property type="molecule type" value="Genomic_DNA"/>
</dbReference>
<evidence type="ECO:0000313" key="2">
    <source>
        <dbReference type="EMBL" id="RKF83513.1"/>
    </source>
</evidence>
<evidence type="ECO:0000256" key="1">
    <source>
        <dbReference type="SAM" id="MobiDB-lite"/>
    </source>
</evidence>
<accession>A0A420J9N4</accession>
<keyword evidence="3" id="KW-1185">Reference proteome</keyword>
<comment type="caution">
    <text evidence="2">The sequence shown here is derived from an EMBL/GenBank/DDBJ whole genome shotgun (WGS) entry which is preliminary data.</text>
</comment>
<gene>
    <name evidence="2" type="ORF">GcM3_012021</name>
</gene>
<organism evidence="2 3">
    <name type="scientific">Golovinomyces cichoracearum</name>
    <dbReference type="NCBI Taxonomy" id="62708"/>
    <lineage>
        <taxon>Eukaryota</taxon>
        <taxon>Fungi</taxon>
        <taxon>Dikarya</taxon>
        <taxon>Ascomycota</taxon>
        <taxon>Pezizomycotina</taxon>
        <taxon>Leotiomycetes</taxon>
        <taxon>Erysiphales</taxon>
        <taxon>Erysiphaceae</taxon>
        <taxon>Golovinomyces</taxon>
    </lineage>
</organism>
<sequence>MSSSAPSSLEPTTILAVNKKLKDALGDIDLCFNKVEEHFDSMEKCLKTILTKLENMDQNITMVDIPKKDKGKGKANQPKAVEVEELQKQKPANISKSENHRPQQRNAFGRIHTLTQSDKRDELIPVEAFVKRAWPEAIFPEDIDDAAYTSVKNKVVLKPEWKLIEAGSDVFTKLSIIQTALQMNLVPYHLWGYRVAAEMDGDFLNVRVWAAGRQPG</sequence>
<evidence type="ECO:0000313" key="3">
    <source>
        <dbReference type="Proteomes" id="UP000283383"/>
    </source>
</evidence>
<dbReference type="Proteomes" id="UP000283383">
    <property type="component" value="Unassembled WGS sequence"/>
</dbReference>
<proteinExistence type="predicted"/>
<protein>
    <submittedName>
        <fullName evidence="2">Uncharacterized protein</fullName>
    </submittedName>
</protein>
<dbReference type="AlphaFoldDB" id="A0A420J9N4"/>
<reference evidence="2 3" key="1">
    <citation type="journal article" date="2018" name="BMC Genomics">
        <title>Comparative genome analyses reveal sequence features reflecting distinct modes of host-adaptation between dicot and monocot powdery mildew.</title>
        <authorList>
            <person name="Wu Y."/>
            <person name="Ma X."/>
            <person name="Pan Z."/>
            <person name="Kale S.D."/>
            <person name="Song Y."/>
            <person name="King H."/>
            <person name="Zhang Q."/>
            <person name="Presley C."/>
            <person name="Deng X."/>
            <person name="Wei C.I."/>
            <person name="Xiao S."/>
        </authorList>
    </citation>
    <scope>NUCLEOTIDE SEQUENCE [LARGE SCALE GENOMIC DNA]</scope>
    <source>
        <strain evidence="2">UMSG3</strain>
    </source>
</reference>